<evidence type="ECO:0000313" key="3">
    <source>
        <dbReference type="Proteomes" id="UP001295684"/>
    </source>
</evidence>
<feature type="compositionally biased region" description="Polar residues" evidence="1">
    <location>
        <begin position="87"/>
        <end position="103"/>
    </location>
</feature>
<feature type="region of interest" description="Disordered" evidence="1">
    <location>
        <begin position="133"/>
        <end position="154"/>
    </location>
</feature>
<organism evidence="2 3">
    <name type="scientific">Euplotes crassus</name>
    <dbReference type="NCBI Taxonomy" id="5936"/>
    <lineage>
        <taxon>Eukaryota</taxon>
        <taxon>Sar</taxon>
        <taxon>Alveolata</taxon>
        <taxon>Ciliophora</taxon>
        <taxon>Intramacronucleata</taxon>
        <taxon>Spirotrichea</taxon>
        <taxon>Hypotrichia</taxon>
        <taxon>Euplotida</taxon>
        <taxon>Euplotidae</taxon>
        <taxon>Moneuplotes</taxon>
    </lineage>
</organism>
<sequence length="340" mass="38079">MDAKSQFSSQAKKHDACGVTPPKTDIFLYSSKDSSRCDQVKSQPSLVGQDNLYWKVNAKSSFKTKPSLSNYRFFTKYHTKTPKKQMSALNSTQNDTNQSNVENTSQPAIVGDRLVKIVSITLAKARSNSSRKISVSPHCSKRYEPKESSMAPVANTEASKTLSIDSESYGMPQTTQARFQRKITFGESACFCKDGSNTIINMNIDEGITSGQDNRTIHNDPSRNFRVKTKRKLDILCSKIDQGGFNANSELDQPTGILPMMHLTHTQTKKTMENEGDWPYFEDDMDSSLDESFDESFFKNIPALGFSDKREEAARFEIDMTDANQIDNSMVSVLETLQGI</sequence>
<reference evidence="2" key="1">
    <citation type="submission" date="2023-07" db="EMBL/GenBank/DDBJ databases">
        <authorList>
            <consortium name="AG Swart"/>
            <person name="Singh M."/>
            <person name="Singh A."/>
            <person name="Seah K."/>
            <person name="Emmerich C."/>
        </authorList>
    </citation>
    <scope>NUCLEOTIDE SEQUENCE</scope>
    <source>
        <strain evidence="2">DP1</strain>
    </source>
</reference>
<evidence type="ECO:0000256" key="1">
    <source>
        <dbReference type="SAM" id="MobiDB-lite"/>
    </source>
</evidence>
<name>A0AAD1Y3B3_EUPCR</name>
<feature type="region of interest" description="Disordered" evidence="1">
    <location>
        <begin position="1"/>
        <end position="22"/>
    </location>
</feature>
<keyword evidence="3" id="KW-1185">Reference proteome</keyword>
<protein>
    <submittedName>
        <fullName evidence="2">Uncharacterized protein</fullName>
    </submittedName>
</protein>
<evidence type="ECO:0000313" key="2">
    <source>
        <dbReference type="EMBL" id="CAI2383215.1"/>
    </source>
</evidence>
<comment type="caution">
    <text evidence="2">The sequence shown here is derived from an EMBL/GenBank/DDBJ whole genome shotgun (WGS) entry which is preliminary data.</text>
</comment>
<dbReference type="EMBL" id="CAMPGE010025458">
    <property type="protein sequence ID" value="CAI2383215.1"/>
    <property type="molecule type" value="Genomic_DNA"/>
</dbReference>
<accession>A0AAD1Y3B3</accession>
<gene>
    <name evidence="2" type="ORF">ECRASSUSDP1_LOCUS24709</name>
</gene>
<feature type="region of interest" description="Disordered" evidence="1">
    <location>
        <begin position="82"/>
        <end position="103"/>
    </location>
</feature>
<dbReference type="Proteomes" id="UP001295684">
    <property type="component" value="Unassembled WGS sequence"/>
</dbReference>
<feature type="compositionally biased region" description="Polar residues" evidence="1">
    <location>
        <begin position="1"/>
        <end position="10"/>
    </location>
</feature>
<proteinExistence type="predicted"/>
<dbReference type="AlphaFoldDB" id="A0AAD1Y3B3"/>